<evidence type="ECO:0000313" key="3">
    <source>
        <dbReference type="Proteomes" id="UP000299102"/>
    </source>
</evidence>
<proteinExistence type="predicted"/>
<protein>
    <submittedName>
        <fullName evidence="2">Uncharacterized protein</fullName>
    </submittedName>
</protein>
<reference evidence="2 3" key="1">
    <citation type="journal article" date="2019" name="Commun. Biol.">
        <title>The bagworm genome reveals a unique fibroin gene that provides high tensile strength.</title>
        <authorList>
            <person name="Kono N."/>
            <person name="Nakamura H."/>
            <person name="Ohtoshi R."/>
            <person name="Tomita M."/>
            <person name="Numata K."/>
            <person name="Arakawa K."/>
        </authorList>
    </citation>
    <scope>NUCLEOTIDE SEQUENCE [LARGE SCALE GENOMIC DNA]</scope>
</reference>
<keyword evidence="3" id="KW-1185">Reference proteome</keyword>
<organism evidence="2 3">
    <name type="scientific">Eumeta variegata</name>
    <name type="common">Bagworm moth</name>
    <name type="synonym">Eumeta japonica</name>
    <dbReference type="NCBI Taxonomy" id="151549"/>
    <lineage>
        <taxon>Eukaryota</taxon>
        <taxon>Metazoa</taxon>
        <taxon>Ecdysozoa</taxon>
        <taxon>Arthropoda</taxon>
        <taxon>Hexapoda</taxon>
        <taxon>Insecta</taxon>
        <taxon>Pterygota</taxon>
        <taxon>Neoptera</taxon>
        <taxon>Endopterygota</taxon>
        <taxon>Lepidoptera</taxon>
        <taxon>Glossata</taxon>
        <taxon>Ditrysia</taxon>
        <taxon>Tineoidea</taxon>
        <taxon>Psychidae</taxon>
        <taxon>Oiketicinae</taxon>
        <taxon>Eumeta</taxon>
    </lineage>
</organism>
<name>A0A4C1WUN5_EUMVA</name>
<sequence length="99" mass="10848">MSVELRDSLESLSATENTTTAQMTHGEATVAEPSKTAVSTSSKLAPTVKSKTSRHQELARAEEECARTLYEAAKAKERLARAVRARIEADIRKNVKPHL</sequence>
<dbReference type="EMBL" id="BGZK01000661">
    <property type="protein sequence ID" value="GBP55138.1"/>
    <property type="molecule type" value="Genomic_DNA"/>
</dbReference>
<dbReference type="AlphaFoldDB" id="A0A4C1WUN5"/>
<accession>A0A4C1WUN5</accession>
<comment type="caution">
    <text evidence="2">The sequence shown here is derived from an EMBL/GenBank/DDBJ whole genome shotgun (WGS) entry which is preliminary data.</text>
</comment>
<gene>
    <name evidence="2" type="ORF">EVAR_38019_1</name>
</gene>
<evidence type="ECO:0000256" key="1">
    <source>
        <dbReference type="SAM" id="MobiDB-lite"/>
    </source>
</evidence>
<evidence type="ECO:0000313" key="2">
    <source>
        <dbReference type="EMBL" id="GBP55138.1"/>
    </source>
</evidence>
<feature type="compositionally biased region" description="Polar residues" evidence="1">
    <location>
        <begin position="10"/>
        <end position="23"/>
    </location>
</feature>
<dbReference type="Proteomes" id="UP000299102">
    <property type="component" value="Unassembled WGS sequence"/>
</dbReference>
<feature type="region of interest" description="Disordered" evidence="1">
    <location>
        <begin position="1"/>
        <end position="56"/>
    </location>
</feature>